<keyword evidence="2" id="KW-0732">Signal</keyword>
<feature type="signal peptide" evidence="2">
    <location>
        <begin position="1"/>
        <end position="19"/>
    </location>
</feature>
<feature type="transmembrane region" description="Helical" evidence="1">
    <location>
        <begin position="282"/>
        <end position="303"/>
    </location>
</feature>
<dbReference type="Pfam" id="PF06873">
    <property type="entry name" value="SerH"/>
    <property type="match status" value="2"/>
</dbReference>
<gene>
    <name evidence="3" type="ORF">TTHERM_00170330</name>
</gene>
<evidence type="ECO:0000256" key="1">
    <source>
        <dbReference type="SAM" id="Phobius"/>
    </source>
</evidence>
<dbReference type="InParanoid" id="Q22TJ0"/>
<keyword evidence="1" id="KW-1133">Transmembrane helix</keyword>
<dbReference type="HOGENOM" id="CLU_043902_0_0_1"/>
<dbReference type="Proteomes" id="UP000009168">
    <property type="component" value="Unassembled WGS sequence"/>
</dbReference>
<evidence type="ECO:0000256" key="2">
    <source>
        <dbReference type="SAM" id="SignalP"/>
    </source>
</evidence>
<keyword evidence="4" id="KW-1185">Reference proteome</keyword>
<evidence type="ECO:0000313" key="4">
    <source>
        <dbReference type="Proteomes" id="UP000009168"/>
    </source>
</evidence>
<feature type="chain" id="PRO_5004201624" evidence="2">
    <location>
        <begin position="20"/>
        <end position="304"/>
    </location>
</feature>
<organism evidence="3 4">
    <name type="scientific">Tetrahymena thermophila (strain SB210)</name>
    <dbReference type="NCBI Taxonomy" id="312017"/>
    <lineage>
        <taxon>Eukaryota</taxon>
        <taxon>Sar</taxon>
        <taxon>Alveolata</taxon>
        <taxon>Ciliophora</taxon>
        <taxon>Intramacronucleata</taxon>
        <taxon>Oligohymenophorea</taxon>
        <taxon>Hymenostomatida</taxon>
        <taxon>Tetrahymenina</taxon>
        <taxon>Tetrahymenidae</taxon>
        <taxon>Tetrahymena</taxon>
    </lineage>
</organism>
<dbReference type="AlphaFoldDB" id="Q22TJ0"/>
<proteinExistence type="predicted"/>
<protein>
    <submittedName>
        <fullName evidence="3">Cell surface immobilization antigen</fullName>
    </submittedName>
</protein>
<dbReference type="EMBL" id="GG662840">
    <property type="protein sequence ID" value="EAR88448.1"/>
    <property type="molecule type" value="Genomic_DNA"/>
</dbReference>
<keyword evidence="1" id="KW-0812">Transmembrane</keyword>
<sequence>MFYINILLVYLILIKYIKSTQPGLDVNCSANGQTCQLGDCPYVFPFVWINDNQSCQIQDCSAQTFPANGLTDLFCASCPPDILTTKSQKYSNVDGTQCIASSATCGNQRLPNTWSDKDCQLCYSSSYYATTDKSKCVKSQATCSQNRAANTWNDSDCSLCSPSTPYANVNLSKCVNSSTTCGTKRSTSNLWSDDECKLCYDDGYKASLNLQSCLNCKATSNLTDKICSQCNGGNDGELQYANSEGTACVAIDCEKGENWTNADCIICNPKAPYASNDKSICISVTFSGFFGLNYIIIYLLYLFI</sequence>
<reference evidence="4" key="1">
    <citation type="journal article" date="2006" name="PLoS Biol.">
        <title>Macronuclear genome sequence of the ciliate Tetrahymena thermophila, a model eukaryote.</title>
        <authorList>
            <person name="Eisen J.A."/>
            <person name="Coyne R.S."/>
            <person name="Wu M."/>
            <person name="Wu D."/>
            <person name="Thiagarajan M."/>
            <person name="Wortman J.R."/>
            <person name="Badger J.H."/>
            <person name="Ren Q."/>
            <person name="Amedeo P."/>
            <person name="Jones K.M."/>
            <person name="Tallon L.J."/>
            <person name="Delcher A.L."/>
            <person name="Salzberg S.L."/>
            <person name="Silva J.C."/>
            <person name="Haas B.J."/>
            <person name="Majoros W.H."/>
            <person name="Farzad M."/>
            <person name="Carlton J.M."/>
            <person name="Smith R.K. Jr."/>
            <person name="Garg J."/>
            <person name="Pearlman R.E."/>
            <person name="Karrer K.M."/>
            <person name="Sun L."/>
            <person name="Manning G."/>
            <person name="Elde N.C."/>
            <person name="Turkewitz A.P."/>
            <person name="Asai D.J."/>
            <person name="Wilkes D.E."/>
            <person name="Wang Y."/>
            <person name="Cai H."/>
            <person name="Collins K."/>
            <person name="Stewart B.A."/>
            <person name="Lee S.R."/>
            <person name="Wilamowska K."/>
            <person name="Weinberg Z."/>
            <person name="Ruzzo W.L."/>
            <person name="Wloga D."/>
            <person name="Gaertig J."/>
            <person name="Frankel J."/>
            <person name="Tsao C.-C."/>
            <person name="Gorovsky M.A."/>
            <person name="Keeling P.J."/>
            <person name="Waller R.F."/>
            <person name="Patron N.J."/>
            <person name="Cherry J.M."/>
            <person name="Stover N.A."/>
            <person name="Krieger C.J."/>
            <person name="del Toro C."/>
            <person name="Ryder H.F."/>
            <person name="Williamson S.C."/>
            <person name="Barbeau R.A."/>
            <person name="Hamilton E.P."/>
            <person name="Orias E."/>
        </authorList>
    </citation>
    <scope>NUCLEOTIDE SEQUENCE [LARGE SCALE GENOMIC DNA]</scope>
    <source>
        <strain evidence="4">SB210</strain>
    </source>
</reference>
<name>Q22TJ0_TETTS</name>
<dbReference type="KEGG" id="tet:TTHERM_00170330"/>
<evidence type="ECO:0000313" key="3">
    <source>
        <dbReference type="EMBL" id="EAR88448.1"/>
    </source>
</evidence>
<dbReference type="RefSeq" id="XP_001008693.1">
    <property type="nucleotide sequence ID" value="XM_001008693.3"/>
</dbReference>
<keyword evidence="1" id="KW-0472">Membrane</keyword>
<accession>Q22TJ0</accession>
<dbReference type="InterPro" id="IPR009670">
    <property type="entry name" value="SerH"/>
</dbReference>
<dbReference type="GeneID" id="7836415"/>